<gene>
    <name evidence="3" type="primary">egal-1</name>
    <name evidence="3" type="ORF">Bhyg_02024</name>
</gene>
<dbReference type="GO" id="GO:0008408">
    <property type="term" value="F:3'-5' exonuclease activity"/>
    <property type="evidence" value="ECO:0007669"/>
    <property type="project" value="InterPro"/>
</dbReference>
<dbReference type="PANTHER" id="PTHR46814:SF1">
    <property type="entry name" value="EGALITARIAN, ISOFORM B"/>
    <property type="match status" value="1"/>
</dbReference>
<feature type="compositionally biased region" description="Polar residues" evidence="1">
    <location>
        <begin position="435"/>
        <end position="446"/>
    </location>
</feature>
<dbReference type="InterPro" id="IPR002562">
    <property type="entry name" value="3'-5'_exonuclease_dom"/>
</dbReference>
<dbReference type="Gene3D" id="3.30.420.10">
    <property type="entry name" value="Ribonuclease H-like superfamily/Ribonuclease H"/>
    <property type="match status" value="1"/>
</dbReference>
<comment type="caution">
    <text evidence="3">The sequence shown here is derived from an EMBL/GenBank/DDBJ whole genome shotgun (WGS) entry which is preliminary data.</text>
</comment>
<dbReference type="PANTHER" id="PTHR46814">
    <property type="entry name" value="EGALITARIAN, ISOFORM B"/>
    <property type="match status" value="1"/>
</dbReference>
<dbReference type="InterPro" id="IPR012337">
    <property type="entry name" value="RNaseH-like_sf"/>
</dbReference>
<feature type="non-terminal residue" evidence="3">
    <location>
        <position position="1"/>
    </location>
</feature>
<dbReference type="AlphaFoldDB" id="A0A9Q0S857"/>
<proteinExistence type="predicted"/>
<dbReference type="OrthoDB" id="26838at2759"/>
<keyword evidence="4" id="KW-1185">Reference proteome</keyword>
<dbReference type="EMBL" id="WJQU01000001">
    <property type="protein sequence ID" value="KAJ6646810.1"/>
    <property type="molecule type" value="Genomic_DNA"/>
</dbReference>
<evidence type="ECO:0000313" key="3">
    <source>
        <dbReference type="EMBL" id="KAJ6646810.1"/>
    </source>
</evidence>
<feature type="region of interest" description="Disordered" evidence="1">
    <location>
        <begin position="911"/>
        <end position="942"/>
    </location>
</feature>
<evidence type="ECO:0000256" key="1">
    <source>
        <dbReference type="SAM" id="MobiDB-lite"/>
    </source>
</evidence>
<sequence length="942" mass="105999">FDRIISFSDQFQRAGTNTYPIHPKKKTFSLCVNNDATSTLTLTFISVSSFYTMETMEYEMARNMTLLFFLERLLDKGEPRTLHDLSCQFGAKGFTKEMRQIAGGSQSGLKKLLTQYPAIFVIDGEFVHVNTFQASAATDSSGSCTTGNRDYIQEAKDYFKHKLLQYGIGTEVPIKCLLGHRSQASPQVRHISGQHIKEFTEFLSKHTDTFKVIDDDNVLLLGCENLQDVPISERLHLPQPSINTKATQQILDFFVQWIEMRGPTLVDQLFHLVTSNFSQDHWFSMFKTSNDLSTFLKLFSDCFHIQSNLVTLLQKPKLSDSYIQQVQNRTRDQSNNNFVNLSNRIQSNAVRANSNPMPVGDFKLNEPISNMNPVVATNHVRSEPNSGFDSFVPDLDLKMENLCENNCPKSSSSSNISSPISSTSPASSPQSNNNDRTANKNQSLKQRINNLVIKTLTENLEKEKQTVSYQTSHNNINSNATDIRTVQNTVPSSHNYFVGDTWKIKILHNTRVISTIKESVFVTDAIMNSAGNSGEQVVVSLDCEGINLGVKGQLTLIELGTTRGEAFIFDVQTCPQIMTDGGLKMLLESDRVIKVIHDCRNDSVNLYLQFRTILRNVFDTQSAHAVLQFQEHGKQVYKVKNLSLNTLCELYNAPSNPMKEQLKSVYRRDQKYWARRPLSRDMLLYAAGDVLVLINEQLYASMALAIKPEFKGLLSELCTEQILMLINPSEVKIRKKQRKVSNEVADLKQKLSLSMKNVVLSNREIRLLRFLDLNEEEKEKLRGSYKVAKKLEKLESLGQDKDNSDSEDDVENFEQDYASLDSVPSDNSLPGGTFSPRNSEPPSLTESMHILDEILSNKKMDRYAKIDKLEAILSAATFLPNEQTIPSVNDNISSAVSELLSSKEKEIKNSKLNSCDVANPSGKSGKGHSGNVKYVDESSQTL</sequence>
<evidence type="ECO:0000259" key="2">
    <source>
        <dbReference type="SMART" id="SM00474"/>
    </source>
</evidence>
<dbReference type="Proteomes" id="UP001151699">
    <property type="component" value="Chromosome A"/>
</dbReference>
<accession>A0A9Q0S857</accession>
<dbReference type="InterPro" id="IPR036397">
    <property type="entry name" value="RNaseH_sf"/>
</dbReference>
<dbReference type="Pfam" id="PF23713">
    <property type="entry name" value="WHD_Egal"/>
    <property type="match status" value="3"/>
</dbReference>
<name>A0A9Q0S857_9DIPT</name>
<feature type="region of interest" description="Disordered" evidence="1">
    <location>
        <begin position="819"/>
        <end position="844"/>
    </location>
</feature>
<feature type="non-terminal residue" evidence="3">
    <location>
        <position position="942"/>
    </location>
</feature>
<dbReference type="CDD" id="cd06148">
    <property type="entry name" value="Egl_like_exo"/>
    <property type="match status" value="1"/>
</dbReference>
<dbReference type="SMART" id="SM00474">
    <property type="entry name" value="35EXOc"/>
    <property type="match status" value="1"/>
</dbReference>
<evidence type="ECO:0000313" key="4">
    <source>
        <dbReference type="Proteomes" id="UP001151699"/>
    </source>
</evidence>
<dbReference type="Pfam" id="PF01612">
    <property type="entry name" value="DNA_pol_A_exo1"/>
    <property type="match status" value="1"/>
</dbReference>
<dbReference type="GO" id="GO:0006139">
    <property type="term" value="P:nucleobase-containing compound metabolic process"/>
    <property type="evidence" value="ECO:0007669"/>
    <property type="project" value="InterPro"/>
</dbReference>
<organism evidence="3 4">
    <name type="scientific">Pseudolycoriella hygida</name>
    <dbReference type="NCBI Taxonomy" id="35572"/>
    <lineage>
        <taxon>Eukaryota</taxon>
        <taxon>Metazoa</taxon>
        <taxon>Ecdysozoa</taxon>
        <taxon>Arthropoda</taxon>
        <taxon>Hexapoda</taxon>
        <taxon>Insecta</taxon>
        <taxon>Pterygota</taxon>
        <taxon>Neoptera</taxon>
        <taxon>Endopterygota</taxon>
        <taxon>Diptera</taxon>
        <taxon>Nematocera</taxon>
        <taxon>Sciaroidea</taxon>
        <taxon>Sciaridae</taxon>
        <taxon>Pseudolycoriella</taxon>
    </lineage>
</organism>
<dbReference type="SUPFAM" id="SSF53098">
    <property type="entry name" value="Ribonuclease H-like"/>
    <property type="match status" value="1"/>
</dbReference>
<feature type="domain" description="3'-5' exonuclease" evidence="2">
    <location>
        <begin position="513"/>
        <end position="707"/>
    </location>
</feature>
<feature type="compositionally biased region" description="Polar residues" evidence="1">
    <location>
        <begin position="822"/>
        <end position="844"/>
    </location>
</feature>
<dbReference type="InterPro" id="IPR056589">
    <property type="entry name" value="WH_Egal-1"/>
</dbReference>
<feature type="compositionally biased region" description="Low complexity" evidence="1">
    <location>
        <begin position="406"/>
        <end position="434"/>
    </location>
</feature>
<protein>
    <submittedName>
        <fullName evidence="3">Egalitarian protein like</fullName>
    </submittedName>
</protein>
<reference evidence="3" key="1">
    <citation type="submission" date="2022-07" db="EMBL/GenBank/DDBJ databases">
        <authorList>
            <person name="Trinca V."/>
            <person name="Uliana J.V.C."/>
            <person name="Torres T.T."/>
            <person name="Ward R.J."/>
            <person name="Monesi N."/>
        </authorList>
    </citation>
    <scope>NUCLEOTIDE SEQUENCE</scope>
    <source>
        <strain evidence="3">HSMRA1968</strain>
        <tissue evidence="3">Whole embryos</tissue>
    </source>
</reference>
<feature type="region of interest" description="Disordered" evidence="1">
    <location>
        <begin position="406"/>
        <end position="446"/>
    </location>
</feature>
<dbReference type="GO" id="GO:0003676">
    <property type="term" value="F:nucleic acid binding"/>
    <property type="evidence" value="ECO:0007669"/>
    <property type="project" value="InterPro"/>
</dbReference>